<accession>A0ABN8K532</accession>
<sequence length="128" mass="14190">MKFTRRDVIRTTAAAAAGVVGSRFLGSPAFAQDATFTPEAGAALRLLRWSPFVQGDEDQWLENTKRFTDATGVQVRVDKESWEDIRPKAAVAANVGSGPDLMLVWFDDAHQYPDKLLDAPTAFFRYPI</sequence>
<organism evidence="3 4">
    <name type="scientific">Mesorhizobium ventifaucium</name>
    <dbReference type="NCBI Taxonomy" id="666020"/>
    <lineage>
        <taxon>Bacteria</taxon>
        <taxon>Pseudomonadati</taxon>
        <taxon>Pseudomonadota</taxon>
        <taxon>Alphaproteobacteria</taxon>
        <taxon>Hyphomicrobiales</taxon>
        <taxon>Phyllobacteriaceae</taxon>
        <taxon>Mesorhizobium</taxon>
    </lineage>
</organism>
<evidence type="ECO:0008006" key="5">
    <source>
        <dbReference type="Google" id="ProtNLM"/>
    </source>
</evidence>
<dbReference type="Gene3D" id="3.40.190.10">
    <property type="entry name" value="Periplasmic binding protein-like II"/>
    <property type="match status" value="1"/>
</dbReference>
<dbReference type="InterPro" id="IPR006059">
    <property type="entry name" value="SBP"/>
</dbReference>
<keyword evidence="1" id="KW-0574">Periplasm</keyword>
<feature type="chain" id="PRO_5046219386" description="Carbohydrate ABC transporter substrate-binding protein" evidence="2">
    <location>
        <begin position="32"/>
        <end position="128"/>
    </location>
</feature>
<evidence type="ECO:0000256" key="2">
    <source>
        <dbReference type="SAM" id="SignalP"/>
    </source>
</evidence>
<name>A0ABN8K532_9HYPH</name>
<dbReference type="InterPro" id="IPR006311">
    <property type="entry name" value="TAT_signal"/>
</dbReference>
<reference evidence="3" key="1">
    <citation type="submission" date="2022-03" db="EMBL/GenBank/DDBJ databases">
        <authorList>
            <person name="Brunel B."/>
        </authorList>
    </citation>
    <scope>NUCLEOTIDE SEQUENCE</scope>
    <source>
        <strain evidence="3">STM4922sample</strain>
    </source>
</reference>
<gene>
    <name evidence="3" type="ORF">MES4922_40205</name>
</gene>
<keyword evidence="2" id="KW-0732">Signal</keyword>
<evidence type="ECO:0000313" key="4">
    <source>
        <dbReference type="Proteomes" id="UP001152604"/>
    </source>
</evidence>
<dbReference type="PROSITE" id="PS51318">
    <property type="entry name" value="TAT"/>
    <property type="match status" value="1"/>
</dbReference>
<comment type="caution">
    <text evidence="3">The sequence shown here is derived from an EMBL/GenBank/DDBJ whole genome shotgun (WGS) entry which is preliminary data.</text>
</comment>
<dbReference type="SUPFAM" id="SSF53850">
    <property type="entry name" value="Periplasmic binding protein-like II"/>
    <property type="match status" value="1"/>
</dbReference>
<proteinExistence type="predicted"/>
<keyword evidence="4" id="KW-1185">Reference proteome</keyword>
<feature type="signal peptide" evidence="2">
    <location>
        <begin position="1"/>
        <end position="31"/>
    </location>
</feature>
<protein>
    <recommendedName>
        <fullName evidence="5">Carbohydrate ABC transporter substrate-binding protein</fullName>
    </recommendedName>
</protein>
<dbReference type="Pfam" id="PF13416">
    <property type="entry name" value="SBP_bac_8"/>
    <property type="match status" value="1"/>
</dbReference>
<dbReference type="EMBL" id="CAKXZS010000034">
    <property type="protein sequence ID" value="CAH2405365.1"/>
    <property type="molecule type" value="Genomic_DNA"/>
</dbReference>
<dbReference type="Proteomes" id="UP001152604">
    <property type="component" value="Unassembled WGS sequence"/>
</dbReference>
<evidence type="ECO:0000256" key="1">
    <source>
        <dbReference type="ARBA" id="ARBA00022764"/>
    </source>
</evidence>
<evidence type="ECO:0000313" key="3">
    <source>
        <dbReference type="EMBL" id="CAH2405365.1"/>
    </source>
</evidence>